<keyword evidence="2" id="KW-1185">Reference proteome</keyword>
<proteinExistence type="predicted"/>
<reference evidence="1 2" key="1">
    <citation type="journal article" date="2019" name="Sci. Rep.">
        <title>Orb-weaving spider Araneus ventricosus genome elucidates the spidroin gene catalogue.</title>
        <authorList>
            <person name="Kono N."/>
            <person name="Nakamura H."/>
            <person name="Ohtoshi R."/>
            <person name="Moran D.A.P."/>
            <person name="Shinohara A."/>
            <person name="Yoshida Y."/>
            <person name="Fujiwara M."/>
            <person name="Mori M."/>
            <person name="Tomita M."/>
            <person name="Arakawa K."/>
        </authorList>
    </citation>
    <scope>NUCLEOTIDE SEQUENCE [LARGE SCALE GENOMIC DNA]</scope>
</reference>
<comment type="caution">
    <text evidence="1">The sequence shown here is derived from an EMBL/GenBank/DDBJ whole genome shotgun (WGS) entry which is preliminary data.</text>
</comment>
<sequence>MNCDKDTMTSKLFTTDELIEGKLSGANLSDAEECIPPFFKDAMNPIEKLRTYFFCQKISEKAFNELHSIHNAVPDTLRQSARQTTIKDFLIKCLLPLNAYLV</sequence>
<protein>
    <submittedName>
        <fullName evidence="1">Uncharacterized protein</fullName>
    </submittedName>
</protein>
<evidence type="ECO:0000313" key="2">
    <source>
        <dbReference type="Proteomes" id="UP000499080"/>
    </source>
</evidence>
<name>A0A4Y2NH82_ARAVE</name>
<dbReference type="Proteomes" id="UP000499080">
    <property type="component" value="Unassembled WGS sequence"/>
</dbReference>
<dbReference type="OrthoDB" id="9909311at2759"/>
<evidence type="ECO:0000313" key="1">
    <source>
        <dbReference type="EMBL" id="GBN38808.1"/>
    </source>
</evidence>
<dbReference type="AlphaFoldDB" id="A0A4Y2NH82"/>
<accession>A0A4Y2NH82</accession>
<organism evidence="1 2">
    <name type="scientific">Araneus ventricosus</name>
    <name type="common">Orbweaver spider</name>
    <name type="synonym">Epeira ventricosa</name>
    <dbReference type="NCBI Taxonomy" id="182803"/>
    <lineage>
        <taxon>Eukaryota</taxon>
        <taxon>Metazoa</taxon>
        <taxon>Ecdysozoa</taxon>
        <taxon>Arthropoda</taxon>
        <taxon>Chelicerata</taxon>
        <taxon>Arachnida</taxon>
        <taxon>Araneae</taxon>
        <taxon>Araneomorphae</taxon>
        <taxon>Entelegynae</taxon>
        <taxon>Araneoidea</taxon>
        <taxon>Araneidae</taxon>
        <taxon>Araneus</taxon>
    </lineage>
</organism>
<gene>
    <name evidence="1" type="ORF">AVEN_21695_1</name>
</gene>
<dbReference type="EMBL" id="BGPR01009245">
    <property type="protein sequence ID" value="GBN38808.1"/>
    <property type="molecule type" value="Genomic_DNA"/>
</dbReference>